<evidence type="ECO:0000256" key="9">
    <source>
        <dbReference type="ARBA" id="ARBA00022741"/>
    </source>
</evidence>
<dbReference type="NCBIfam" id="TIGR00554">
    <property type="entry name" value="panK_bact"/>
    <property type="match status" value="1"/>
</dbReference>
<gene>
    <name evidence="14" type="primary">coaA</name>
    <name evidence="17" type="ORF">JMN37_03990</name>
</gene>
<feature type="domain" description="Phosphoribulokinase/uridine kinase" evidence="16">
    <location>
        <begin position="91"/>
        <end position="227"/>
    </location>
</feature>
<evidence type="ECO:0000256" key="6">
    <source>
        <dbReference type="ARBA" id="ARBA00015080"/>
    </source>
</evidence>
<evidence type="ECO:0000313" key="17">
    <source>
        <dbReference type="EMBL" id="MCO6394148.1"/>
    </source>
</evidence>
<keyword evidence="8 14" id="KW-0808">Transferase</keyword>
<dbReference type="RefSeq" id="WP_070362761.1">
    <property type="nucleotide sequence ID" value="NZ_JAEUWV010000003.1"/>
</dbReference>
<dbReference type="GO" id="GO:0005737">
    <property type="term" value="C:cytoplasm"/>
    <property type="evidence" value="ECO:0007669"/>
    <property type="project" value="UniProtKB-SubCell"/>
</dbReference>
<comment type="similarity">
    <text evidence="4 14 15">Belongs to the prokaryotic pantothenate kinase family.</text>
</comment>
<dbReference type="PIRSF" id="PIRSF000545">
    <property type="entry name" value="Pantothenate_kin"/>
    <property type="match status" value="1"/>
</dbReference>
<keyword evidence="7 14" id="KW-0963">Cytoplasm</keyword>
<accession>A0AAW5HV42</accession>
<dbReference type="HAMAP" id="MF_00215">
    <property type="entry name" value="Pantothen_kinase_1"/>
    <property type="match status" value="1"/>
</dbReference>
<evidence type="ECO:0000256" key="2">
    <source>
        <dbReference type="ARBA" id="ARBA00004496"/>
    </source>
</evidence>
<keyword evidence="9 14" id="KW-0547">Nucleotide-binding</keyword>
<keyword evidence="18" id="KW-1185">Reference proteome</keyword>
<dbReference type="InterPro" id="IPR004566">
    <property type="entry name" value="PanK"/>
</dbReference>
<evidence type="ECO:0000259" key="16">
    <source>
        <dbReference type="Pfam" id="PF00485"/>
    </source>
</evidence>
<evidence type="ECO:0000256" key="13">
    <source>
        <dbReference type="ARBA" id="ARBA00032866"/>
    </source>
</evidence>
<dbReference type="EMBL" id="JAEUWV010000003">
    <property type="protein sequence ID" value="MCO6394148.1"/>
    <property type="molecule type" value="Genomic_DNA"/>
</dbReference>
<evidence type="ECO:0000256" key="7">
    <source>
        <dbReference type="ARBA" id="ARBA00022490"/>
    </source>
</evidence>
<evidence type="ECO:0000256" key="1">
    <source>
        <dbReference type="ARBA" id="ARBA00001206"/>
    </source>
</evidence>
<organism evidence="17 18">
    <name type="scientific">Corynebacterium lipophilum</name>
    <dbReference type="NCBI Taxonomy" id="2804918"/>
    <lineage>
        <taxon>Bacteria</taxon>
        <taxon>Bacillati</taxon>
        <taxon>Actinomycetota</taxon>
        <taxon>Actinomycetes</taxon>
        <taxon>Mycobacteriales</taxon>
        <taxon>Corynebacteriaceae</taxon>
        <taxon>Corynebacterium</taxon>
    </lineage>
</organism>
<dbReference type="EC" id="2.7.1.33" evidence="5 14"/>
<keyword evidence="11 14" id="KW-0067">ATP-binding</keyword>
<name>A0AAW5HV42_9CORY</name>
<evidence type="ECO:0000256" key="11">
    <source>
        <dbReference type="ARBA" id="ARBA00022840"/>
    </source>
</evidence>
<feature type="binding site" evidence="14">
    <location>
        <begin position="96"/>
        <end position="103"/>
    </location>
    <ligand>
        <name>ATP</name>
        <dbReference type="ChEBI" id="CHEBI:30616"/>
    </ligand>
</feature>
<keyword evidence="10 14" id="KW-0418">Kinase</keyword>
<dbReference type="GO" id="GO:0004594">
    <property type="term" value="F:pantothenate kinase activity"/>
    <property type="evidence" value="ECO:0007669"/>
    <property type="project" value="UniProtKB-UniRule"/>
</dbReference>
<evidence type="ECO:0000256" key="12">
    <source>
        <dbReference type="ARBA" id="ARBA00022993"/>
    </source>
</evidence>
<protein>
    <recommendedName>
        <fullName evidence="6 14">Pantothenate kinase</fullName>
        <ecNumber evidence="5 14">2.7.1.33</ecNumber>
    </recommendedName>
    <alternativeName>
        <fullName evidence="13 14">Pantothenic acid kinase</fullName>
    </alternativeName>
</protein>
<dbReference type="GO" id="GO:0015937">
    <property type="term" value="P:coenzyme A biosynthetic process"/>
    <property type="evidence" value="ECO:0007669"/>
    <property type="project" value="UniProtKB-UniRule"/>
</dbReference>
<evidence type="ECO:0000256" key="3">
    <source>
        <dbReference type="ARBA" id="ARBA00005225"/>
    </source>
</evidence>
<evidence type="ECO:0000256" key="14">
    <source>
        <dbReference type="HAMAP-Rule" id="MF_00215"/>
    </source>
</evidence>
<dbReference type="GO" id="GO:0005524">
    <property type="term" value="F:ATP binding"/>
    <property type="evidence" value="ECO:0007669"/>
    <property type="project" value="UniProtKB-UniRule"/>
</dbReference>
<evidence type="ECO:0000256" key="8">
    <source>
        <dbReference type="ARBA" id="ARBA00022679"/>
    </source>
</evidence>
<dbReference type="InterPro" id="IPR027417">
    <property type="entry name" value="P-loop_NTPase"/>
</dbReference>
<evidence type="ECO:0000313" key="18">
    <source>
        <dbReference type="Proteomes" id="UP001205920"/>
    </source>
</evidence>
<keyword evidence="12 14" id="KW-0173">Coenzyme A biosynthesis</keyword>
<evidence type="ECO:0000256" key="10">
    <source>
        <dbReference type="ARBA" id="ARBA00022777"/>
    </source>
</evidence>
<proteinExistence type="inferred from homology"/>
<evidence type="ECO:0000256" key="15">
    <source>
        <dbReference type="RuleBase" id="RU003530"/>
    </source>
</evidence>
<dbReference type="SUPFAM" id="SSF52540">
    <property type="entry name" value="P-loop containing nucleoside triphosphate hydrolases"/>
    <property type="match status" value="1"/>
</dbReference>
<comment type="caution">
    <text evidence="17">The sequence shown here is derived from an EMBL/GenBank/DDBJ whole genome shotgun (WGS) entry which is preliminary data.</text>
</comment>
<dbReference type="Gene3D" id="3.40.50.300">
    <property type="entry name" value="P-loop containing nucleotide triphosphate hydrolases"/>
    <property type="match status" value="1"/>
</dbReference>
<dbReference type="AlphaFoldDB" id="A0AAW5HV42"/>
<reference evidence="17 18" key="1">
    <citation type="submission" date="2021-01" db="EMBL/GenBank/DDBJ databases">
        <title>Identification and Characterization of Corynebacterium sp.</title>
        <authorList>
            <person name="Luo Q."/>
            <person name="Qu P."/>
            <person name="Chen Q."/>
        </authorList>
    </citation>
    <scope>NUCLEOTIDE SEQUENCE [LARGE SCALE GENOMIC DNA]</scope>
    <source>
        <strain evidence="17 18">MC-18</strain>
    </source>
</reference>
<sequence length="311" mass="35822">MAKSPRTSDSSPYLDFHRDDWRHRRAQMPQVLTEDEVAKLSGIGENLDMQEVEDIYLPISRLIHLQVRARQKLTKATETFIGDDPGHVPFIIGIAGSVAVGKSTTARVLQVLLQRWDSHPRVDLITTDGFLYPSKVLKERNLMDRKGFPESYNRRDLMRFVTEVKSGQPLVKAPIYSHFAYDIIPGEFIEVRQPDIIILEGLNVLQTGPTLMVSDLFDFSIYVDALTTDIERWYIDRFMKLRNTAFREPGAHFAHYADIDEAQARHKARDIWQSINLPNLVENIAPTRIRASLVLRKGADHSVQWVRMRKM</sequence>
<dbReference type="Proteomes" id="UP001205920">
    <property type="component" value="Unassembled WGS sequence"/>
</dbReference>
<comment type="subcellular location">
    <subcellularLocation>
        <location evidence="2 14 15">Cytoplasm</location>
    </subcellularLocation>
</comment>
<evidence type="ECO:0000256" key="4">
    <source>
        <dbReference type="ARBA" id="ARBA00006087"/>
    </source>
</evidence>
<dbReference type="InterPro" id="IPR006083">
    <property type="entry name" value="PRK/URK"/>
</dbReference>
<dbReference type="PANTHER" id="PTHR10285">
    <property type="entry name" value="URIDINE KINASE"/>
    <property type="match status" value="1"/>
</dbReference>
<dbReference type="CDD" id="cd02025">
    <property type="entry name" value="PanK"/>
    <property type="match status" value="1"/>
</dbReference>
<dbReference type="Pfam" id="PF00485">
    <property type="entry name" value="PRK"/>
    <property type="match status" value="1"/>
</dbReference>
<comment type="catalytic activity">
    <reaction evidence="1 14 15">
        <text>(R)-pantothenate + ATP = (R)-4'-phosphopantothenate + ADP + H(+)</text>
        <dbReference type="Rhea" id="RHEA:16373"/>
        <dbReference type="ChEBI" id="CHEBI:10986"/>
        <dbReference type="ChEBI" id="CHEBI:15378"/>
        <dbReference type="ChEBI" id="CHEBI:29032"/>
        <dbReference type="ChEBI" id="CHEBI:30616"/>
        <dbReference type="ChEBI" id="CHEBI:456216"/>
        <dbReference type="EC" id="2.7.1.33"/>
    </reaction>
</comment>
<evidence type="ECO:0000256" key="5">
    <source>
        <dbReference type="ARBA" id="ARBA00012102"/>
    </source>
</evidence>
<comment type="pathway">
    <text evidence="3 14 15">Cofactor biosynthesis; coenzyme A biosynthesis; CoA from (R)-pantothenate: step 1/5.</text>
</comment>